<name>A0A4Q7UTM8_PSEST</name>
<dbReference type="RefSeq" id="WP_242622831.1">
    <property type="nucleotide sequence ID" value="NZ_SHKL01000001.1"/>
</dbReference>
<evidence type="ECO:0000256" key="2">
    <source>
        <dbReference type="SAM" id="Phobius"/>
    </source>
</evidence>
<keyword evidence="2" id="KW-0812">Transmembrane</keyword>
<evidence type="ECO:0008006" key="5">
    <source>
        <dbReference type="Google" id="ProtNLM"/>
    </source>
</evidence>
<dbReference type="EMBL" id="SHKL01000001">
    <property type="protein sequence ID" value="RZT83353.1"/>
    <property type="molecule type" value="Genomic_DNA"/>
</dbReference>
<feature type="transmembrane region" description="Helical" evidence="2">
    <location>
        <begin position="67"/>
        <end position="85"/>
    </location>
</feature>
<dbReference type="InterPro" id="IPR019277">
    <property type="entry name" value="DUF2304"/>
</dbReference>
<feature type="region of interest" description="Disordered" evidence="1">
    <location>
        <begin position="140"/>
        <end position="171"/>
    </location>
</feature>
<reference evidence="3 4" key="1">
    <citation type="submission" date="2019-02" db="EMBL/GenBank/DDBJ databases">
        <title>Sequencing the genomes of 1000 actinobacteria strains.</title>
        <authorList>
            <person name="Klenk H.-P."/>
        </authorList>
    </citation>
    <scope>NUCLEOTIDE SEQUENCE [LARGE SCALE GENOMIC DNA]</scope>
    <source>
        <strain evidence="3 4">DSM 45779</strain>
    </source>
</reference>
<organism evidence="3 4">
    <name type="scientific">Pseudonocardia sediminis</name>
    <dbReference type="NCBI Taxonomy" id="1397368"/>
    <lineage>
        <taxon>Bacteria</taxon>
        <taxon>Bacillati</taxon>
        <taxon>Actinomycetota</taxon>
        <taxon>Actinomycetes</taxon>
        <taxon>Pseudonocardiales</taxon>
        <taxon>Pseudonocardiaceae</taxon>
        <taxon>Pseudonocardia</taxon>
    </lineage>
</organism>
<gene>
    <name evidence="3" type="ORF">EV383_0154</name>
</gene>
<proteinExistence type="predicted"/>
<accession>A0A4Q7UTM8</accession>
<comment type="caution">
    <text evidence="3">The sequence shown here is derived from an EMBL/GenBank/DDBJ whole genome shotgun (WGS) entry which is preliminary data.</text>
</comment>
<dbReference type="Pfam" id="PF10066">
    <property type="entry name" value="DUF2304"/>
    <property type="match status" value="1"/>
</dbReference>
<keyword evidence="2" id="KW-0472">Membrane</keyword>
<dbReference type="AlphaFoldDB" id="A0A4Q7UTM8"/>
<keyword evidence="2" id="KW-1133">Transmembrane helix</keyword>
<evidence type="ECO:0000313" key="3">
    <source>
        <dbReference type="EMBL" id="RZT83353.1"/>
    </source>
</evidence>
<dbReference type="Proteomes" id="UP000291591">
    <property type="component" value="Unassembled WGS sequence"/>
</dbReference>
<feature type="transmembrane region" description="Helical" evidence="2">
    <location>
        <begin position="31"/>
        <end position="47"/>
    </location>
</feature>
<sequence>MILQIVLVLAAVAALVYFVRSGQNVGIRAGKRLAFGAFVLVNIYAVLRPNDVTWVARHLGIGRGTDLVVYLLVVAFVFGMLNSYLRDREISQHLTNLARQLAIRDAELARREDELAARLAETAAVVQAEIPAASSAAVSAGAGANGAGTNGTGTTPPDRTGPPRAEHPAGE</sequence>
<evidence type="ECO:0000313" key="4">
    <source>
        <dbReference type="Proteomes" id="UP000291591"/>
    </source>
</evidence>
<protein>
    <recommendedName>
        <fullName evidence="5">DUF2304 domain-containing protein</fullName>
    </recommendedName>
</protein>
<keyword evidence="4" id="KW-1185">Reference proteome</keyword>
<evidence type="ECO:0000256" key="1">
    <source>
        <dbReference type="SAM" id="MobiDB-lite"/>
    </source>
</evidence>